<protein>
    <submittedName>
        <fullName evidence="2">Uncharacterized protein</fullName>
    </submittedName>
</protein>
<name>A0ABW3BIB0_9ACTN</name>
<dbReference type="Proteomes" id="UP001596956">
    <property type="component" value="Unassembled WGS sequence"/>
</dbReference>
<evidence type="ECO:0000313" key="3">
    <source>
        <dbReference type="Proteomes" id="UP001596956"/>
    </source>
</evidence>
<accession>A0ABW3BIB0</accession>
<gene>
    <name evidence="2" type="ORF">ACFQZU_14500</name>
</gene>
<sequence length="61" mass="6285">DVQECLAEGARLAGAALQVPGDVPPRSESADGPAWGDGPVQAQRPLNRTYATHATDARSGE</sequence>
<evidence type="ECO:0000313" key="2">
    <source>
        <dbReference type="EMBL" id="MFD0802519.1"/>
    </source>
</evidence>
<keyword evidence="3" id="KW-1185">Reference proteome</keyword>
<feature type="region of interest" description="Disordered" evidence="1">
    <location>
        <begin position="17"/>
        <end position="61"/>
    </location>
</feature>
<dbReference type="EMBL" id="JBHTHR010000498">
    <property type="protein sequence ID" value="MFD0802519.1"/>
    <property type="molecule type" value="Genomic_DNA"/>
</dbReference>
<comment type="caution">
    <text evidence="2">The sequence shown here is derived from an EMBL/GenBank/DDBJ whole genome shotgun (WGS) entry which is preliminary data.</text>
</comment>
<reference evidence="3" key="1">
    <citation type="journal article" date="2019" name="Int. J. Syst. Evol. Microbiol.">
        <title>The Global Catalogue of Microorganisms (GCM) 10K type strain sequencing project: providing services to taxonomists for standard genome sequencing and annotation.</title>
        <authorList>
            <consortium name="The Broad Institute Genomics Platform"/>
            <consortium name="The Broad Institute Genome Sequencing Center for Infectious Disease"/>
            <person name="Wu L."/>
            <person name="Ma J."/>
        </authorList>
    </citation>
    <scope>NUCLEOTIDE SEQUENCE [LARGE SCALE GENOMIC DNA]</scope>
    <source>
        <strain evidence="3">CCUG 63369</strain>
    </source>
</reference>
<evidence type="ECO:0000256" key="1">
    <source>
        <dbReference type="SAM" id="MobiDB-lite"/>
    </source>
</evidence>
<feature type="non-terminal residue" evidence="2">
    <location>
        <position position="1"/>
    </location>
</feature>
<proteinExistence type="predicted"/>
<organism evidence="2 3">
    <name type="scientific">Streptomonospora algeriensis</name>
    <dbReference type="NCBI Taxonomy" id="995084"/>
    <lineage>
        <taxon>Bacteria</taxon>
        <taxon>Bacillati</taxon>
        <taxon>Actinomycetota</taxon>
        <taxon>Actinomycetes</taxon>
        <taxon>Streptosporangiales</taxon>
        <taxon>Nocardiopsidaceae</taxon>
        <taxon>Streptomonospora</taxon>
    </lineage>
</organism>